<dbReference type="GO" id="GO:0005829">
    <property type="term" value="C:cytosol"/>
    <property type="evidence" value="ECO:0007669"/>
    <property type="project" value="TreeGrafter"/>
</dbReference>
<feature type="region of interest" description="Disordered" evidence="10">
    <location>
        <begin position="252"/>
        <end position="274"/>
    </location>
</feature>
<evidence type="ECO:0000313" key="13">
    <source>
        <dbReference type="Proteomes" id="UP000280444"/>
    </source>
</evidence>
<dbReference type="NCBIfam" id="TIGR01496">
    <property type="entry name" value="DHPS"/>
    <property type="match status" value="1"/>
</dbReference>
<dbReference type="PROSITE" id="PS50972">
    <property type="entry name" value="PTERIN_BINDING"/>
    <property type="match status" value="1"/>
</dbReference>
<comment type="cofactor">
    <cofactor evidence="2">
        <name>Mg(2+)</name>
        <dbReference type="ChEBI" id="CHEBI:18420"/>
    </cofactor>
</comment>
<dbReference type="PANTHER" id="PTHR20941">
    <property type="entry name" value="FOLATE SYNTHESIS PROTEINS"/>
    <property type="match status" value="1"/>
</dbReference>
<keyword evidence="7" id="KW-0479">Metal-binding</keyword>
<evidence type="ECO:0000313" key="12">
    <source>
        <dbReference type="EMBL" id="RRC96029.1"/>
    </source>
</evidence>
<dbReference type="Pfam" id="PF00809">
    <property type="entry name" value="Pterin_bind"/>
    <property type="match status" value="1"/>
</dbReference>
<protein>
    <recommendedName>
        <fullName evidence="5">dihydropteroate synthase</fullName>
        <ecNumber evidence="5">2.5.1.15</ecNumber>
    </recommendedName>
</protein>
<evidence type="ECO:0000256" key="4">
    <source>
        <dbReference type="ARBA" id="ARBA00009503"/>
    </source>
</evidence>
<proteinExistence type="inferred from homology"/>
<dbReference type="PANTHER" id="PTHR20941:SF1">
    <property type="entry name" value="FOLIC ACID SYNTHESIS PROTEIN FOL1"/>
    <property type="match status" value="1"/>
</dbReference>
<evidence type="ECO:0000256" key="2">
    <source>
        <dbReference type="ARBA" id="ARBA00001946"/>
    </source>
</evidence>
<feature type="domain" description="Pterin-binding" evidence="11">
    <location>
        <begin position="1"/>
        <end position="260"/>
    </location>
</feature>
<comment type="pathway">
    <text evidence="3">Cofactor biosynthesis; tetrahydrofolate biosynthesis; 7,8-dihydrofolate from 2-amino-4-hydroxy-6-hydroxymethyl-7,8-dihydropteridine diphosphate and 4-aminobenzoate: step 1/2.</text>
</comment>
<keyword evidence="8" id="KW-0460">Magnesium</keyword>
<evidence type="ECO:0000256" key="1">
    <source>
        <dbReference type="ARBA" id="ARBA00000012"/>
    </source>
</evidence>
<dbReference type="GO" id="GO:0046654">
    <property type="term" value="P:tetrahydrofolate biosynthetic process"/>
    <property type="evidence" value="ECO:0007669"/>
    <property type="project" value="TreeGrafter"/>
</dbReference>
<comment type="caution">
    <text evidence="12">The sequence shown here is derived from an EMBL/GenBank/DDBJ whole genome shotgun (WGS) entry which is preliminary data.</text>
</comment>
<dbReference type="OrthoDB" id="9811744at2"/>
<comment type="catalytic activity">
    <reaction evidence="1">
        <text>(7,8-dihydropterin-6-yl)methyl diphosphate + 4-aminobenzoate = 7,8-dihydropteroate + diphosphate</text>
        <dbReference type="Rhea" id="RHEA:19949"/>
        <dbReference type="ChEBI" id="CHEBI:17836"/>
        <dbReference type="ChEBI" id="CHEBI:17839"/>
        <dbReference type="ChEBI" id="CHEBI:33019"/>
        <dbReference type="ChEBI" id="CHEBI:72950"/>
        <dbReference type="EC" id="2.5.1.15"/>
    </reaction>
</comment>
<dbReference type="EMBL" id="RQZF01000002">
    <property type="protein sequence ID" value="RRC96029.1"/>
    <property type="molecule type" value="Genomic_DNA"/>
</dbReference>
<reference evidence="12 13" key="1">
    <citation type="submission" date="2018-11" db="EMBL/GenBank/DDBJ databases">
        <title>Genomes From Bacteria Associated with the Canine Oral Cavity: a Test Case for Automated Genome-Based Taxonomic Assignment.</title>
        <authorList>
            <person name="Coil D.A."/>
            <person name="Jospin G."/>
            <person name="Darling A.E."/>
            <person name="Wallis C."/>
            <person name="Davis I.J."/>
            <person name="Harris S."/>
            <person name="Eisen J.A."/>
            <person name="Holcombe L.J."/>
            <person name="O'Flynn C."/>
        </authorList>
    </citation>
    <scope>NUCLEOTIDE SEQUENCE [LARGE SCALE GENOMIC DNA]</scope>
    <source>
        <strain evidence="12 13">OH770</strain>
    </source>
</reference>
<dbReference type="CDD" id="cd00739">
    <property type="entry name" value="DHPS"/>
    <property type="match status" value="1"/>
</dbReference>
<dbReference type="GO" id="GO:0046872">
    <property type="term" value="F:metal ion binding"/>
    <property type="evidence" value="ECO:0007669"/>
    <property type="project" value="UniProtKB-KW"/>
</dbReference>
<dbReference type="GO" id="GO:0046656">
    <property type="term" value="P:folic acid biosynthetic process"/>
    <property type="evidence" value="ECO:0007669"/>
    <property type="project" value="UniProtKB-KW"/>
</dbReference>
<evidence type="ECO:0000256" key="7">
    <source>
        <dbReference type="ARBA" id="ARBA00022723"/>
    </source>
</evidence>
<comment type="similarity">
    <text evidence="4">Belongs to the DHPS family.</text>
</comment>
<dbReference type="PROSITE" id="PS00793">
    <property type="entry name" value="DHPS_2"/>
    <property type="match status" value="1"/>
</dbReference>
<evidence type="ECO:0000256" key="10">
    <source>
        <dbReference type="SAM" id="MobiDB-lite"/>
    </source>
</evidence>
<evidence type="ECO:0000256" key="5">
    <source>
        <dbReference type="ARBA" id="ARBA00012458"/>
    </source>
</evidence>
<accession>A0A3P1SGB3</accession>
<dbReference type="InterPro" id="IPR000489">
    <property type="entry name" value="Pterin-binding_dom"/>
</dbReference>
<dbReference type="InterPro" id="IPR045031">
    <property type="entry name" value="DHP_synth-like"/>
</dbReference>
<keyword evidence="9" id="KW-0289">Folate biosynthesis</keyword>
<keyword evidence="6 12" id="KW-0808">Transferase</keyword>
<dbReference type="GO" id="GO:0004156">
    <property type="term" value="F:dihydropteroate synthase activity"/>
    <property type="evidence" value="ECO:0007669"/>
    <property type="project" value="UniProtKB-EC"/>
</dbReference>
<gene>
    <name evidence="12" type="primary">folP</name>
    <name evidence="12" type="ORF">EII11_02690</name>
</gene>
<evidence type="ECO:0000256" key="3">
    <source>
        <dbReference type="ARBA" id="ARBA00004763"/>
    </source>
</evidence>
<evidence type="ECO:0000256" key="6">
    <source>
        <dbReference type="ARBA" id="ARBA00022679"/>
    </source>
</evidence>
<keyword evidence="13" id="KW-1185">Reference proteome</keyword>
<dbReference type="Proteomes" id="UP000280444">
    <property type="component" value="Unassembled WGS sequence"/>
</dbReference>
<name>A0A3P1SGB3_9ACTO</name>
<dbReference type="SUPFAM" id="SSF51717">
    <property type="entry name" value="Dihydropteroate synthetase-like"/>
    <property type="match status" value="1"/>
</dbReference>
<feature type="compositionally biased region" description="Basic and acidic residues" evidence="10">
    <location>
        <begin position="252"/>
        <end position="263"/>
    </location>
</feature>
<dbReference type="AlphaFoldDB" id="A0A3P1SGB3"/>
<evidence type="ECO:0000256" key="8">
    <source>
        <dbReference type="ARBA" id="ARBA00022842"/>
    </source>
</evidence>
<dbReference type="InterPro" id="IPR006390">
    <property type="entry name" value="DHP_synth_dom"/>
</dbReference>
<dbReference type="Gene3D" id="3.20.20.20">
    <property type="entry name" value="Dihydropteroate synthase-like"/>
    <property type="match status" value="1"/>
</dbReference>
<dbReference type="EC" id="2.5.1.15" evidence="5"/>
<evidence type="ECO:0000259" key="11">
    <source>
        <dbReference type="PROSITE" id="PS50972"/>
    </source>
</evidence>
<sequence>MGILNMTPDSFSDGGLWVNPVDAFAHAEQMRLQGADIIDVGGESTRPGSRRISSEEEWSRIGQVVEALAGAGFLVSVDTIHADTARRAAAVGASIINDVSGGRLDPAMNEVVAGTECAYVVQHFRALPGTPEEHFDYGDDLIATLCERIQGQVDDALAAGVARERIIIDPGLGFSLTNEQCWTILDSLEAFRALGYPVLVGASRKRFLATRGNDKDALTAEVTRMLAHQGIWAVRVHNIEANVRVLQEMESLRRHEPDVKNPDTENPDTENSGK</sequence>
<evidence type="ECO:0000256" key="9">
    <source>
        <dbReference type="ARBA" id="ARBA00022909"/>
    </source>
</evidence>
<organism evidence="12 13">
    <name type="scientific">Schaalia canis</name>
    <dbReference type="NCBI Taxonomy" id="100469"/>
    <lineage>
        <taxon>Bacteria</taxon>
        <taxon>Bacillati</taxon>
        <taxon>Actinomycetota</taxon>
        <taxon>Actinomycetes</taxon>
        <taxon>Actinomycetales</taxon>
        <taxon>Actinomycetaceae</taxon>
        <taxon>Schaalia</taxon>
    </lineage>
</organism>
<dbReference type="InterPro" id="IPR011005">
    <property type="entry name" value="Dihydropteroate_synth-like_sf"/>
</dbReference>